<dbReference type="STRING" id="690307.A0A1L9WLG6"/>
<evidence type="ECO:0000313" key="8">
    <source>
        <dbReference type="Proteomes" id="UP000184546"/>
    </source>
</evidence>
<feature type="region of interest" description="Disordered" evidence="5">
    <location>
        <begin position="1"/>
        <end position="20"/>
    </location>
</feature>
<evidence type="ECO:0000256" key="1">
    <source>
        <dbReference type="ARBA" id="ARBA00004141"/>
    </source>
</evidence>
<sequence>MTNLPAVEQEHEYDEPPDNGGARFLRLRVRSLNRNSLHSVAYMSHLASYLDQPYQKPSLQYLPDRAAVSSARSDNVFLYSYSLAHAEQPDPRVYQEVSQFQSAGEDKQAELVFLTGYPSPQWLNAVVARYGIDHRFLHRHLDFLPTGQRDWYAVPGIPSRSQQFIQIVVPCIVFTGHEGRFVPAEDLQQARFACAELLRQKSKSFFGRTGTPAGQTIVRGANIHSGEAMVLEHAITVCVRTDSEASKMWSDVASDDISNYIPVPDVNAFRNVAGALECCPVFFEKHLDTQQPGSRSKASGSLGSSVQALSVLATDFGHTLEWSAVQQDPVLALEELFAFQSVAAMQYLNMLRKDITQAMHRTQTIDVASLNMEDISNFEYTKTVLVRWAAHFRALGQALDPDCPGSPLAPRPHGMFPSREKMLAIKRRDLEFLAAETQVLIELCDSGKATIMGNFSIAESRRMAEESRLVGQLTKLTNRLTFIFLPISFVTSVFGMNFKQFGQGPLDIWIWVAVTVPLLVVCMILVEWRISVRALVEKAWARLRRPKSLGGG</sequence>
<gene>
    <name evidence="7" type="ORF">ASPACDRAFT_63297</name>
</gene>
<feature type="transmembrane region" description="Helical" evidence="6">
    <location>
        <begin position="508"/>
        <end position="528"/>
    </location>
</feature>
<organism evidence="7 8">
    <name type="scientific">Aspergillus aculeatus (strain ATCC 16872 / CBS 172.66 / WB 5094)</name>
    <dbReference type="NCBI Taxonomy" id="690307"/>
    <lineage>
        <taxon>Eukaryota</taxon>
        <taxon>Fungi</taxon>
        <taxon>Dikarya</taxon>
        <taxon>Ascomycota</taxon>
        <taxon>Pezizomycotina</taxon>
        <taxon>Eurotiomycetes</taxon>
        <taxon>Eurotiomycetidae</taxon>
        <taxon>Eurotiales</taxon>
        <taxon>Aspergillaceae</taxon>
        <taxon>Aspergillus</taxon>
        <taxon>Aspergillus subgen. Circumdati</taxon>
    </lineage>
</organism>
<evidence type="ECO:0000256" key="2">
    <source>
        <dbReference type="ARBA" id="ARBA00022692"/>
    </source>
</evidence>
<dbReference type="Pfam" id="PF01544">
    <property type="entry name" value="CorA"/>
    <property type="match status" value="1"/>
</dbReference>
<dbReference type="InterPro" id="IPR045863">
    <property type="entry name" value="CorA_TM1_TM2"/>
</dbReference>
<dbReference type="Gene3D" id="1.20.58.340">
    <property type="entry name" value="Magnesium transport protein CorA, transmembrane region"/>
    <property type="match status" value="1"/>
</dbReference>
<keyword evidence="2 6" id="KW-0812">Transmembrane</keyword>
<dbReference type="GO" id="GO:0016020">
    <property type="term" value="C:membrane"/>
    <property type="evidence" value="ECO:0007669"/>
    <property type="project" value="UniProtKB-SubCell"/>
</dbReference>
<proteinExistence type="predicted"/>
<name>A0A1L9WLG6_ASPA1</name>
<dbReference type="Proteomes" id="UP000184546">
    <property type="component" value="Unassembled WGS sequence"/>
</dbReference>
<evidence type="ECO:0000313" key="7">
    <source>
        <dbReference type="EMBL" id="OJJ96990.1"/>
    </source>
</evidence>
<dbReference type="VEuPathDB" id="FungiDB:ASPACDRAFT_63297"/>
<dbReference type="SUPFAM" id="SSF144083">
    <property type="entry name" value="Magnesium transport protein CorA, transmembrane region"/>
    <property type="match status" value="1"/>
</dbReference>
<reference evidence="8" key="1">
    <citation type="journal article" date="2017" name="Genome Biol.">
        <title>Comparative genomics reveals high biological diversity and specific adaptations in the industrially and medically important fungal genus Aspergillus.</title>
        <authorList>
            <person name="de Vries R.P."/>
            <person name="Riley R."/>
            <person name="Wiebenga A."/>
            <person name="Aguilar-Osorio G."/>
            <person name="Amillis S."/>
            <person name="Uchima C.A."/>
            <person name="Anderluh G."/>
            <person name="Asadollahi M."/>
            <person name="Askin M."/>
            <person name="Barry K."/>
            <person name="Battaglia E."/>
            <person name="Bayram O."/>
            <person name="Benocci T."/>
            <person name="Braus-Stromeyer S.A."/>
            <person name="Caldana C."/>
            <person name="Canovas D."/>
            <person name="Cerqueira G.C."/>
            <person name="Chen F."/>
            <person name="Chen W."/>
            <person name="Choi C."/>
            <person name="Clum A."/>
            <person name="Dos Santos R.A."/>
            <person name="Damasio A.R."/>
            <person name="Diallinas G."/>
            <person name="Emri T."/>
            <person name="Fekete E."/>
            <person name="Flipphi M."/>
            <person name="Freyberg S."/>
            <person name="Gallo A."/>
            <person name="Gournas C."/>
            <person name="Habgood R."/>
            <person name="Hainaut M."/>
            <person name="Harispe M.L."/>
            <person name="Henrissat B."/>
            <person name="Hilden K.S."/>
            <person name="Hope R."/>
            <person name="Hossain A."/>
            <person name="Karabika E."/>
            <person name="Karaffa L."/>
            <person name="Karanyi Z."/>
            <person name="Krasevec N."/>
            <person name="Kuo A."/>
            <person name="Kusch H."/>
            <person name="LaButti K."/>
            <person name="Lagendijk E.L."/>
            <person name="Lapidus A."/>
            <person name="Levasseur A."/>
            <person name="Lindquist E."/>
            <person name="Lipzen A."/>
            <person name="Logrieco A.F."/>
            <person name="MacCabe A."/>
            <person name="Maekelae M.R."/>
            <person name="Malavazi I."/>
            <person name="Melin P."/>
            <person name="Meyer V."/>
            <person name="Mielnichuk N."/>
            <person name="Miskei M."/>
            <person name="Molnar A.P."/>
            <person name="Mule G."/>
            <person name="Ngan C.Y."/>
            <person name="Orejas M."/>
            <person name="Orosz E."/>
            <person name="Ouedraogo J.P."/>
            <person name="Overkamp K.M."/>
            <person name="Park H.-S."/>
            <person name="Perrone G."/>
            <person name="Piumi F."/>
            <person name="Punt P.J."/>
            <person name="Ram A.F."/>
            <person name="Ramon A."/>
            <person name="Rauscher S."/>
            <person name="Record E."/>
            <person name="Riano-Pachon D.M."/>
            <person name="Robert V."/>
            <person name="Roehrig J."/>
            <person name="Ruller R."/>
            <person name="Salamov A."/>
            <person name="Salih N.S."/>
            <person name="Samson R.A."/>
            <person name="Sandor E."/>
            <person name="Sanguinetti M."/>
            <person name="Schuetze T."/>
            <person name="Sepcic K."/>
            <person name="Shelest E."/>
            <person name="Sherlock G."/>
            <person name="Sophianopoulou V."/>
            <person name="Squina F.M."/>
            <person name="Sun H."/>
            <person name="Susca A."/>
            <person name="Todd R.B."/>
            <person name="Tsang A."/>
            <person name="Unkles S.E."/>
            <person name="van de Wiele N."/>
            <person name="van Rossen-Uffink D."/>
            <person name="Oliveira J.V."/>
            <person name="Vesth T.C."/>
            <person name="Visser J."/>
            <person name="Yu J.-H."/>
            <person name="Zhou M."/>
            <person name="Andersen M.R."/>
            <person name="Archer D.B."/>
            <person name="Baker S.E."/>
            <person name="Benoit I."/>
            <person name="Brakhage A.A."/>
            <person name="Braus G.H."/>
            <person name="Fischer R."/>
            <person name="Frisvad J.C."/>
            <person name="Goldman G.H."/>
            <person name="Houbraken J."/>
            <person name="Oakley B."/>
            <person name="Pocsi I."/>
            <person name="Scazzocchio C."/>
            <person name="Seiboth B."/>
            <person name="vanKuyk P.A."/>
            <person name="Wortman J."/>
            <person name="Dyer P.S."/>
            <person name="Grigoriev I.V."/>
        </authorList>
    </citation>
    <scope>NUCLEOTIDE SEQUENCE [LARGE SCALE GENOMIC DNA]</scope>
    <source>
        <strain evidence="8">ATCC 16872 / CBS 172.66 / WB 5094</strain>
    </source>
</reference>
<keyword evidence="4 6" id="KW-0472">Membrane</keyword>
<keyword evidence="3 6" id="KW-1133">Transmembrane helix</keyword>
<keyword evidence="8" id="KW-1185">Reference proteome</keyword>
<dbReference type="OrthoDB" id="4441066at2759"/>
<evidence type="ECO:0000256" key="6">
    <source>
        <dbReference type="SAM" id="Phobius"/>
    </source>
</evidence>
<feature type="transmembrane region" description="Helical" evidence="6">
    <location>
        <begin position="476"/>
        <end position="496"/>
    </location>
</feature>
<evidence type="ECO:0000256" key="3">
    <source>
        <dbReference type="ARBA" id="ARBA00022989"/>
    </source>
</evidence>
<dbReference type="InterPro" id="IPR002523">
    <property type="entry name" value="MgTranspt_CorA/ZnTranspt_ZntB"/>
</dbReference>
<evidence type="ECO:0000256" key="4">
    <source>
        <dbReference type="ARBA" id="ARBA00023136"/>
    </source>
</evidence>
<protein>
    <submittedName>
        <fullName evidence="7">Uncharacterized protein</fullName>
    </submittedName>
</protein>
<dbReference type="GeneID" id="30977686"/>
<evidence type="ECO:0000256" key="5">
    <source>
        <dbReference type="SAM" id="MobiDB-lite"/>
    </source>
</evidence>
<accession>A0A1L9WLG6</accession>
<dbReference type="AlphaFoldDB" id="A0A1L9WLG6"/>
<comment type="subcellular location">
    <subcellularLocation>
        <location evidence="1">Membrane</location>
        <topology evidence="1">Multi-pass membrane protein</topology>
    </subcellularLocation>
</comment>
<dbReference type="OMA" id="GMNFAQF"/>
<dbReference type="RefSeq" id="XP_020053330.1">
    <property type="nucleotide sequence ID" value="XM_020203872.1"/>
</dbReference>
<dbReference type="EMBL" id="KV878984">
    <property type="protein sequence ID" value="OJJ96990.1"/>
    <property type="molecule type" value="Genomic_DNA"/>
</dbReference>